<dbReference type="InterPro" id="IPR016181">
    <property type="entry name" value="Acyl_CoA_acyltransferase"/>
</dbReference>
<dbReference type="InterPro" id="IPR050832">
    <property type="entry name" value="Bact_Acetyltransf"/>
</dbReference>
<gene>
    <name evidence="4" type="ORF">J0P97_00925</name>
</gene>
<accession>A0ABS5XQ36</accession>
<evidence type="ECO:0000313" key="5">
    <source>
        <dbReference type="Proteomes" id="UP000740605"/>
    </source>
</evidence>
<dbReference type="CDD" id="cd04301">
    <property type="entry name" value="NAT_SF"/>
    <property type="match status" value="1"/>
</dbReference>
<evidence type="ECO:0000256" key="1">
    <source>
        <dbReference type="ARBA" id="ARBA00022679"/>
    </source>
</evidence>
<dbReference type="Pfam" id="PF00583">
    <property type="entry name" value="Acetyltransf_1"/>
    <property type="match status" value="1"/>
</dbReference>
<keyword evidence="1" id="KW-0808">Transferase</keyword>
<keyword evidence="5" id="KW-1185">Reference proteome</keyword>
<name>A0ABS5XQ36_9MICO</name>
<feature type="domain" description="N-acetyltransferase" evidence="3">
    <location>
        <begin position="4"/>
        <end position="176"/>
    </location>
</feature>
<dbReference type="Proteomes" id="UP000740605">
    <property type="component" value="Unassembled WGS sequence"/>
</dbReference>
<keyword evidence="2" id="KW-0012">Acyltransferase</keyword>
<protein>
    <submittedName>
        <fullName evidence="4">GNAT family N-acetyltransferase</fullName>
    </submittedName>
</protein>
<comment type="caution">
    <text evidence="4">The sequence shown here is derived from an EMBL/GenBank/DDBJ whole genome shotgun (WGS) entry which is preliminary data.</text>
</comment>
<dbReference type="Gene3D" id="3.40.630.30">
    <property type="match status" value="1"/>
</dbReference>
<dbReference type="PROSITE" id="PS51186">
    <property type="entry name" value="GNAT"/>
    <property type="match status" value="1"/>
</dbReference>
<dbReference type="SUPFAM" id="SSF55729">
    <property type="entry name" value="Acyl-CoA N-acyltransferases (Nat)"/>
    <property type="match status" value="1"/>
</dbReference>
<evidence type="ECO:0000259" key="3">
    <source>
        <dbReference type="PROSITE" id="PS51186"/>
    </source>
</evidence>
<proteinExistence type="predicted"/>
<dbReference type="PANTHER" id="PTHR43877:SF5">
    <property type="entry name" value="BLL8307 PROTEIN"/>
    <property type="match status" value="1"/>
</dbReference>
<evidence type="ECO:0000313" key="4">
    <source>
        <dbReference type="EMBL" id="MBT8796639.1"/>
    </source>
</evidence>
<dbReference type="PANTHER" id="PTHR43877">
    <property type="entry name" value="AMINOALKYLPHOSPHONATE N-ACETYLTRANSFERASE-RELATED-RELATED"/>
    <property type="match status" value="1"/>
</dbReference>
<reference evidence="4 5" key="1">
    <citation type="submission" date="2021-03" db="EMBL/GenBank/DDBJ databases">
        <title>Microbacterium pauli sp. nov., isolated from microfiltered milk.</title>
        <authorList>
            <person name="Bellassi P."/>
            <person name="Fontana A."/>
            <person name="Callegari M.L."/>
            <person name="Lorenzo M."/>
            <person name="Cappa F."/>
        </authorList>
    </citation>
    <scope>NUCLEOTIDE SEQUENCE [LARGE SCALE GENOMIC DNA]</scope>
    <source>
        <strain evidence="4 5">DSM 18909</strain>
    </source>
</reference>
<dbReference type="RefSeq" id="WP_215485892.1">
    <property type="nucleotide sequence ID" value="NZ_BAAAPJ010000001.1"/>
</dbReference>
<evidence type="ECO:0000256" key="2">
    <source>
        <dbReference type="ARBA" id="ARBA00023315"/>
    </source>
</evidence>
<sequence>MIGMRIDAYDGASAATQVGIVHAVYASQYPPGTPIDEWREGIWSAHRSREGFDLLIAREGDEVAGLVWGYVGERGQFWTDLAAASLAEDVADAWLGGHFEVVELIVLPAYRRRGLGAALLARILERSDRPRALLSVADTNVPARALYASMGWVVLGPLGARSSVMGIAPCLEAGPI</sequence>
<dbReference type="InterPro" id="IPR000182">
    <property type="entry name" value="GNAT_dom"/>
</dbReference>
<dbReference type="EMBL" id="JAFLHG010000001">
    <property type="protein sequence ID" value="MBT8796639.1"/>
    <property type="molecule type" value="Genomic_DNA"/>
</dbReference>
<organism evidence="4 5">
    <name type="scientific">Microbacterium flavum</name>
    <dbReference type="NCBI Taxonomy" id="415216"/>
    <lineage>
        <taxon>Bacteria</taxon>
        <taxon>Bacillati</taxon>
        <taxon>Actinomycetota</taxon>
        <taxon>Actinomycetes</taxon>
        <taxon>Micrococcales</taxon>
        <taxon>Microbacteriaceae</taxon>
        <taxon>Microbacterium</taxon>
    </lineage>
</organism>